<evidence type="ECO:0000256" key="1">
    <source>
        <dbReference type="ARBA" id="ARBA00004123"/>
    </source>
</evidence>
<keyword evidence="6" id="KW-0539">Nucleus</keyword>
<gene>
    <name evidence="8" type="ORF">JX265_005821</name>
</gene>
<dbReference type="AlphaFoldDB" id="A0A9P9WNB8"/>
<proteinExistence type="inferred from homology"/>
<comment type="caution">
    <text evidence="8">The sequence shown here is derived from an EMBL/GenBank/DDBJ whole genome shotgun (WGS) entry which is preliminary data.</text>
</comment>
<name>A0A9P9WNB8_9PEZI</name>
<feature type="domain" description="Nitroreductase" evidence="7">
    <location>
        <begin position="52"/>
        <end position="220"/>
    </location>
</feature>
<dbReference type="InterPro" id="IPR033877">
    <property type="entry name" value="Frm2/Hbn1"/>
</dbReference>
<dbReference type="PANTHER" id="PTHR43035:SF1">
    <property type="entry name" value="FATTY ACID REPRESSION MUTANT PROTEIN 2-RELATED"/>
    <property type="match status" value="1"/>
</dbReference>
<comment type="subcellular location">
    <subcellularLocation>
        <location evidence="2">Cytoplasm</location>
    </subcellularLocation>
    <subcellularLocation>
        <location evidence="1">Nucleus</location>
    </subcellularLocation>
</comment>
<accession>A0A9P9WNB8</accession>
<evidence type="ECO:0000313" key="9">
    <source>
        <dbReference type="Proteomes" id="UP000829685"/>
    </source>
</evidence>
<dbReference type="InterPro" id="IPR029479">
    <property type="entry name" value="Nitroreductase"/>
</dbReference>
<dbReference type="Proteomes" id="UP000829685">
    <property type="component" value="Unassembled WGS sequence"/>
</dbReference>
<keyword evidence="4" id="KW-0963">Cytoplasm</keyword>
<dbReference type="GO" id="GO:0005634">
    <property type="term" value="C:nucleus"/>
    <property type="evidence" value="ECO:0007669"/>
    <property type="project" value="UniProtKB-SubCell"/>
</dbReference>
<evidence type="ECO:0000256" key="2">
    <source>
        <dbReference type="ARBA" id="ARBA00004496"/>
    </source>
</evidence>
<evidence type="ECO:0000256" key="3">
    <source>
        <dbReference type="ARBA" id="ARBA00007118"/>
    </source>
</evidence>
<dbReference type="GO" id="GO:0016491">
    <property type="term" value="F:oxidoreductase activity"/>
    <property type="evidence" value="ECO:0007669"/>
    <property type="project" value="UniProtKB-KW"/>
</dbReference>
<dbReference type="CDD" id="cd02140">
    <property type="entry name" value="Frm2-like"/>
    <property type="match status" value="1"/>
</dbReference>
<evidence type="ECO:0000259" key="7">
    <source>
        <dbReference type="Pfam" id="PF00881"/>
    </source>
</evidence>
<dbReference type="PANTHER" id="PTHR43035">
    <property type="entry name" value="FATTY ACID REPRESSION MUTANT PROTEIN 2-RELATED"/>
    <property type="match status" value="1"/>
</dbReference>
<protein>
    <recommendedName>
        <fullName evidence="7">Nitroreductase domain-containing protein</fullName>
    </recommendedName>
</protein>
<sequence>MFPSLAGIPSHDNSNVDVSPKLFESLSGAILAPLGLSASRGAPTTASFLESITARRTWYALDKTLPTTQERITGIVQDAMQSVPSSFNAQSNRAVVLFGAEHEKLWDIVTGVLKTRVSEDQWISTSAKTAGFRAAAGTVLFFVDTEVVQNFVENIPSYADQFPIWATQSDAMLQHTVWVALATEGLGGNLQHYNPLIDTKVAEAWDLPTNWRLTSQLVFGGRIGPTPEPKEKKSVQEKVRVVGMAGGA</sequence>
<dbReference type="FunFam" id="3.40.109.10:FF:000001">
    <property type="entry name" value="Nitroreductase family"/>
    <property type="match status" value="1"/>
</dbReference>
<dbReference type="GO" id="GO:0005737">
    <property type="term" value="C:cytoplasm"/>
    <property type="evidence" value="ECO:0007669"/>
    <property type="project" value="UniProtKB-SubCell"/>
</dbReference>
<dbReference type="Pfam" id="PF00881">
    <property type="entry name" value="Nitroreductase"/>
    <property type="match status" value="1"/>
</dbReference>
<dbReference type="EMBL" id="JAFIMR010000012">
    <property type="protein sequence ID" value="KAI1871835.1"/>
    <property type="molecule type" value="Genomic_DNA"/>
</dbReference>
<evidence type="ECO:0000256" key="5">
    <source>
        <dbReference type="ARBA" id="ARBA00023002"/>
    </source>
</evidence>
<keyword evidence="5" id="KW-0560">Oxidoreductase</keyword>
<dbReference type="Gene3D" id="3.40.109.10">
    <property type="entry name" value="NADH Oxidase"/>
    <property type="match status" value="1"/>
</dbReference>
<dbReference type="GO" id="GO:0034599">
    <property type="term" value="P:cellular response to oxidative stress"/>
    <property type="evidence" value="ECO:0007669"/>
    <property type="project" value="InterPro"/>
</dbReference>
<dbReference type="SUPFAM" id="SSF55469">
    <property type="entry name" value="FMN-dependent nitroreductase-like"/>
    <property type="match status" value="1"/>
</dbReference>
<evidence type="ECO:0000256" key="6">
    <source>
        <dbReference type="ARBA" id="ARBA00023242"/>
    </source>
</evidence>
<evidence type="ECO:0000256" key="4">
    <source>
        <dbReference type="ARBA" id="ARBA00022490"/>
    </source>
</evidence>
<dbReference type="InterPro" id="IPR000415">
    <property type="entry name" value="Nitroreductase-like"/>
</dbReference>
<comment type="similarity">
    <text evidence="3">Belongs to the nitroreductase family.</text>
</comment>
<reference evidence="8" key="1">
    <citation type="submission" date="2021-03" db="EMBL/GenBank/DDBJ databases">
        <title>Revisited historic fungal species revealed as producer of novel bioactive compounds through whole genome sequencing and comparative genomics.</title>
        <authorList>
            <person name="Vignolle G.A."/>
            <person name="Hochenegger N."/>
            <person name="Mach R.L."/>
            <person name="Mach-Aigner A.R."/>
            <person name="Javad Rahimi M."/>
            <person name="Salim K.A."/>
            <person name="Chan C.M."/>
            <person name="Lim L.B.L."/>
            <person name="Cai F."/>
            <person name="Druzhinina I.S."/>
            <person name="U'Ren J.M."/>
            <person name="Derntl C."/>
        </authorList>
    </citation>
    <scope>NUCLEOTIDE SEQUENCE</scope>
    <source>
        <strain evidence="8">TUCIM 5799</strain>
    </source>
</reference>
<organism evidence="8 9">
    <name type="scientific">Neoarthrinium moseri</name>
    <dbReference type="NCBI Taxonomy" id="1658444"/>
    <lineage>
        <taxon>Eukaryota</taxon>
        <taxon>Fungi</taxon>
        <taxon>Dikarya</taxon>
        <taxon>Ascomycota</taxon>
        <taxon>Pezizomycotina</taxon>
        <taxon>Sordariomycetes</taxon>
        <taxon>Xylariomycetidae</taxon>
        <taxon>Amphisphaeriales</taxon>
        <taxon>Apiosporaceae</taxon>
        <taxon>Neoarthrinium</taxon>
    </lineage>
</organism>
<keyword evidence="9" id="KW-1185">Reference proteome</keyword>
<evidence type="ECO:0000313" key="8">
    <source>
        <dbReference type="EMBL" id="KAI1871835.1"/>
    </source>
</evidence>